<feature type="compositionally biased region" description="Polar residues" evidence="1">
    <location>
        <begin position="8"/>
        <end position="18"/>
    </location>
</feature>
<reference evidence="4 5" key="1">
    <citation type="submission" date="2014-09" db="EMBL/GenBank/DDBJ databases">
        <authorList>
            <person name="Chan K.-G."/>
        </authorList>
    </citation>
    <scope>NUCLEOTIDE SEQUENCE [LARGE SCALE GENOMIC DNA]</scope>
    <source>
        <strain evidence="4 5">ND04</strain>
    </source>
</reference>
<evidence type="ECO:0000313" key="4">
    <source>
        <dbReference type="EMBL" id="AIR87658.1"/>
    </source>
</evidence>
<dbReference type="EMBL" id="CP009454">
    <property type="protein sequence ID" value="AIR87658.1"/>
    <property type="molecule type" value="Genomic_DNA"/>
</dbReference>
<proteinExistence type="predicted"/>
<keyword evidence="5" id="KW-1185">Reference proteome</keyword>
<name>A0ABM5RPB3_9GAMM</name>
<feature type="domain" description="Uncharacterised" evidence="2">
    <location>
        <begin position="39"/>
        <end position="238"/>
    </location>
</feature>
<dbReference type="Pfam" id="PF07514">
    <property type="entry name" value="TraI_2"/>
    <property type="match status" value="1"/>
</dbReference>
<evidence type="ECO:0000259" key="3">
    <source>
        <dbReference type="Pfam" id="PF07515"/>
    </source>
</evidence>
<dbReference type="InterPro" id="IPR022391">
    <property type="entry name" value="ICE_relaxase_PFGI-1"/>
</dbReference>
<feature type="compositionally biased region" description="Basic and acidic residues" evidence="1">
    <location>
        <begin position="384"/>
        <end position="397"/>
    </location>
</feature>
<dbReference type="InterPro" id="IPR011119">
    <property type="entry name" value="Unchr_helicase_relaxase_TraI"/>
</dbReference>
<dbReference type="Gene3D" id="2.40.10.200">
    <property type="entry name" value="STY4665 C-terminal domain-like"/>
    <property type="match status" value="1"/>
</dbReference>
<dbReference type="InterPro" id="IPR036390">
    <property type="entry name" value="WH_DNA-bd_sf"/>
</dbReference>
<dbReference type="Gene3D" id="1.10.10.10">
    <property type="entry name" value="Winged helix-like DNA-binding domain superfamily/Winged helix DNA-binding domain"/>
    <property type="match status" value="1"/>
</dbReference>
<dbReference type="Pfam" id="PF07515">
    <property type="entry name" value="TraI_2_C"/>
    <property type="match status" value="1"/>
</dbReference>
<feature type="region of interest" description="Disordered" evidence="1">
    <location>
        <begin position="328"/>
        <end position="347"/>
    </location>
</feature>
<dbReference type="SUPFAM" id="SSF46785">
    <property type="entry name" value="Winged helix' DNA-binding domain"/>
    <property type="match status" value="1"/>
</dbReference>
<sequence>MRGLNWLTGRNRQQNSVDTEADSDIREQIKTSEAGWHPAQSAAACLASRDRRQLIKVLSENSPLSKPVTDAWWLSPLEQMAARVQACPAAWNGPFSGPGGFTDLSLTVATRAVRLVRGMMLPPGASPEEQSEQAPGWVCAVYWAGLFHHLNWLSQMEGGLKNGRVWYPGMSVPDVAWRVRPVQKKGGEMNGLYMALSLLPDTGMLWLQRWPALSDSLLLYLSGRRKESGILNSIISDVIISCGMPTGLTTAGVLSSELSPTPVSSGADDTPPKLYETEAIPLSSQGTEIAESVPIESAVVSYSAPHAETTMSAVVPLPELSLVLESALSREETEAEPEVEISSDGADHHASTENLMSMLDLMAHGQSPAERAVHSSTPGLAPSPDERSAGKSSDSEAHPGEIYLDWLRDSVEDGTISVNEKDSVLHVLAQFVFLVSPGCFYRYMSAKGEEAADKDRLQKNFESLSVHHSRNGKGLFHYHQYDSPDKSGRFTKVSGYMIKADIIFKKGCCPPDSVWLSAKK</sequence>
<evidence type="ECO:0008006" key="6">
    <source>
        <dbReference type="Google" id="ProtNLM"/>
    </source>
</evidence>
<dbReference type="InterPro" id="IPR011093">
    <property type="entry name" value="TraI_2_C"/>
</dbReference>
<dbReference type="NCBIfam" id="TIGR03760">
    <property type="entry name" value="ICE_TraI_Pfluor"/>
    <property type="match status" value="1"/>
</dbReference>
<evidence type="ECO:0000313" key="5">
    <source>
        <dbReference type="Proteomes" id="UP000029495"/>
    </source>
</evidence>
<gene>
    <name evidence="4" type="ORF">LH22_20125</name>
</gene>
<accession>A0ABM5RPB3</accession>
<evidence type="ECO:0000256" key="1">
    <source>
        <dbReference type="SAM" id="MobiDB-lite"/>
    </source>
</evidence>
<evidence type="ECO:0000259" key="2">
    <source>
        <dbReference type="Pfam" id="PF07514"/>
    </source>
</evidence>
<protein>
    <recommendedName>
        <fullName evidence="6">Helicase</fullName>
    </recommendedName>
</protein>
<organism evidence="4 5">
    <name type="scientific">Pantoea rwandensis</name>
    <dbReference type="NCBI Taxonomy" id="1076550"/>
    <lineage>
        <taxon>Bacteria</taxon>
        <taxon>Pseudomonadati</taxon>
        <taxon>Pseudomonadota</taxon>
        <taxon>Gammaproteobacteria</taxon>
        <taxon>Enterobacterales</taxon>
        <taxon>Erwiniaceae</taxon>
        <taxon>Pantoea</taxon>
    </lineage>
</organism>
<dbReference type="InterPro" id="IPR036388">
    <property type="entry name" value="WH-like_DNA-bd_sf"/>
</dbReference>
<dbReference type="Proteomes" id="UP000029495">
    <property type="component" value="Chromosome"/>
</dbReference>
<dbReference type="Gene3D" id="1.10.3210.40">
    <property type="match status" value="1"/>
</dbReference>
<feature type="domain" description="Putative conjugal transfer nickase/helicase TraI C-terminal" evidence="3">
    <location>
        <begin position="400"/>
        <end position="516"/>
    </location>
</feature>
<dbReference type="RefSeq" id="WP_038649560.1">
    <property type="nucleotide sequence ID" value="NZ_CP009454.1"/>
</dbReference>
<feature type="region of interest" description="Disordered" evidence="1">
    <location>
        <begin position="1"/>
        <end position="23"/>
    </location>
</feature>
<feature type="region of interest" description="Disordered" evidence="1">
    <location>
        <begin position="365"/>
        <end position="397"/>
    </location>
</feature>